<sequence>MLEIKPIFNALRRSKVGAILLFLQIALTTAVVSNAAFMINDHLSYLKEDTGFVQQEIFSFGLMTFGKDIDLHQQAERDEDMIRRIPGVIDAVFIQAVPLTGGGSSTSSHLRPPPEESKSLSLAYYYADEHTLDTFGVTLLEGRNFRPEEVVIGSDFDGHGPNTVIVSQAYAQEMFEGESALGKTIYVSSRPLEIIGVVETMKSPWPRGDRSSRTSIIPFINVQNFHRVMVRTEASERDSVMKVIEDKMLSQYDQRVIINIRGLEESKNSYDATDVLMMRMLMVLVVILVLVTALGILGLTQFNISKRTKQIGTRRALGARKSDIIRYFLVENAMICTVGLVIGSFAAFFLGRVLMNAYSINALEMQFVIGTAVGICVMSLLAVIVPAMRAANISPSIATRSI</sequence>
<gene>
    <name evidence="10" type="ORF">EP13_06070</name>
</gene>
<organism evidence="10 11">
    <name type="scientific">Alteromonas australica</name>
    <dbReference type="NCBI Taxonomy" id="589873"/>
    <lineage>
        <taxon>Bacteria</taxon>
        <taxon>Pseudomonadati</taxon>
        <taxon>Pseudomonadota</taxon>
        <taxon>Gammaproteobacteria</taxon>
        <taxon>Alteromonadales</taxon>
        <taxon>Alteromonadaceae</taxon>
        <taxon>Alteromonas/Salinimonas group</taxon>
        <taxon>Alteromonas</taxon>
    </lineage>
</organism>
<dbReference type="InterPro" id="IPR003838">
    <property type="entry name" value="ABC3_permease_C"/>
</dbReference>
<feature type="transmembrane region" description="Helical" evidence="7">
    <location>
        <begin position="367"/>
        <end position="387"/>
    </location>
</feature>
<dbReference type="PANTHER" id="PTHR30572:SF4">
    <property type="entry name" value="ABC TRANSPORTER PERMEASE YTRF"/>
    <property type="match status" value="1"/>
</dbReference>
<evidence type="ECO:0000256" key="5">
    <source>
        <dbReference type="ARBA" id="ARBA00023136"/>
    </source>
</evidence>
<evidence type="ECO:0000256" key="7">
    <source>
        <dbReference type="SAM" id="Phobius"/>
    </source>
</evidence>
<dbReference type="AlphaFoldDB" id="A0A075NY05"/>
<reference evidence="10 11" key="1">
    <citation type="submission" date="2014-06" db="EMBL/GenBank/DDBJ databases">
        <title>Genomes of Alteromonas australica, a world apart.</title>
        <authorList>
            <person name="Gonzaga A."/>
            <person name="Lopez-Perez M."/>
            <person name="Rodriguez-Valera F."/>
        </authorList>
    </citation>
    <scope>NUCLEOTIDE SEQUENCE [LARGE SCALE GENOMIC DNA]</scope>
    <source>
        <strain evidence="10 11">H 17</strain>
    </source>
</reference>
<dbReference type="GO" id="GO:0051301">
    <property type="term" value="P:cell division"/>
    <property type="evidence" value="ECO:0007669"/>
    <property type="project" value="UniProtKB-KW"/>
</dbReference>
<evidence type="ECO:0000313" key="10">
    <source>
        <dbReference type="EMBL" id="AIF98298.1"/>
    </source>
</evidence>
<keyword evidence="10" id="KW-0131">Cell cycle</keyword>
<dbReference type="Pfam" id="PF12704">
    <property type="entry name" value="MacB_PCD"/>
    <property type="match status" value="1"/>
</dbReference>
<keyword evidence="5 7" id="KW-0472">Membrane</keyword>
<dbReference type="InterPro" id="IPR050250">
    <property type="entry name" value="Macrolide_Exporter_MacB"/>
</dbReference>
<dbReference type="PANTHER" id="PTHR30572">
    <property type="entry name" value="MEMBRANE COMPONENT OF TRANSPORTER-RELATED"/>
    <property type="match status" value="1"/>
</dbReference>
<keyword evidence="4 7" id="KW-1133">Transmembrane helix</keyword>
<dbReference type="Pfam" id="PF02687">
    <property type="entry name" value="FtsX"/>
    <property type="match status" value="1"/>
</dbReference>
<feature type="domain" description="ABC3 transporter permease C-terminal" evidence="8">
    <location>
        <begin position="283"/>
        <end position="395"/>
    </location>
</feature>
<evidence type="ECO:0000259" key="8">
    <source>
        <dbReference type="Pfam" id="PF02687"/>
    </source>
</evidence>
<keyword evidence="3 7" id="KW-0812">Transmembrane</keyword>
<comment type="subcellular location">
    <subcellularLocation>
        <location evidence="1">Cell membrane</location>
        <topology evidence="1">Multi-pass membrane protein</topology>
    </subcellularLocation>
</comment>
<comment type="similarity">
    <text evidence="6">Belongs to the ABC-4 integral membrane protein family.</text>
</comment>
<protein>
    <submittedName>
        <fullName evidence="10">Cell division protein FtsX</fullName>
    </submittedName>
</protein>
<keyword evidence="2" id="KW-1003">Cell membrane</keyword>
<evidence type="ECO:0000313" key="11">
    <source>
        <dbReference type="Proteomes" id="UP000056090"/>
    </source>
</evidence>
<keyword evidence="11" id="KW-1185">Reference proteome</keyword>
<keyword evidence="10" id="KW-0132">Cell division</keyword>
<evidence type="ECO:0000256" key="4">
    <source>
        <dbReference type="ARBA" id="ARBA00022989"/>
    </source>
</evidence>
<evidence type="ECO:0000256" key="3">
    <source>
        <dbReference type="ARBA" id="ARBA00022692"/>
    </source>
</evidence>
<evidence type="ECO:0000259" key="9">
    <source>
        <dbReference type="Pfam" id="PF12704"/>
    </source>
</evidence>
<name>A0A075NY05_9ALTE</name>
<evidence type="ECO:0000256" key="6">
    <source>
        <dbReference type="ARBA" id="ARBA00038076"/>
    </source>
</evidence>
<dbReference type="Proteomes" id="UP000056090">
    <property type="component" value="Chromosome"/>
</dbReference>
<dbReference type="GO" id="GO:0005886">
    <property type="term" value="C:plasma membrane"/>
    <property type="evidence" value="ECO:0007669"/>
    <property type="project" value="UniProtKB-SubCell"/>
</dbReference>
<feature type="transmembrane region" description="Helical" evidence="7">
    <location>
        <begin position="324"/>
        <end position="347"/>
    </location>
</feature>
<evidence type="ECO:0000256" key="1">
    <source>
        <dbReference type="ARBA" id="ARBA00004651"/>
    </source>
</evidence>
<dbReference type="GeneID" id="78254484"/>
<accession>A0A075NY05</accession>
<dbReference type="eggNOG" id="COG0577">
    <property type="taxonomic scope" value="Bacteria"/>
</dbReference>
<evidence type="ECO:0000256" key="2">
    <source>
        <dbReference type="ARBA" id="ARBA00022475"/>
    </source>
</evidence>
<proteinExistence type="inferred from homology"/>
<feature type="domain" description="MacB-like periplasmic core" evidence="9">
    <location>
        <begin position="38"/>
        <end position="242"/>
    </location>
</feature>
<dbReference type="KEGG" id="aal:EP13_06070"/>
<dbReference type="InterPro" id="IPR025857">
    <property type="entry name" value="MacB_PCD"/>
</dbReference>
<dbReference type="RefSeq" id="WP_044056493.1">
    <property type="nucleotide sequence ID" value="NZ_CAJXAX010000018.1"/>
</dbReference>
<dbReference type="EMBL" id="CP008849">
    <property type="protein sequence ID" value="AIF98298.1"/>
    <property type="molecule type" value="Genomic_DNA"/>
</dbReference>
<feature type="transmembrane region" description="Helical" evidence="7">
    <location>
        <begin position="276"/>
        <end position="304"/>
    </location>
</feature>
<dbReference type="GO" id="GO:0022857">
    <property type="term" value="F:transmembrane transporter activity"/>
    <property type="evidence" value="ECO:0007669"/>
    <property type="project" value="TreeGrafter"/>
</dbReference>